<evidence type="ECO:0000313" key="3">
    <source>
        <dbReference type="EMBL" id="CAL63557.1"/>
    </source>
</evidence>
<keyword evidence="1" id="KW-1133">Transmembrane helix</keyword>
<name>A4GAM0_HERAR</name>
<evidence type="ECO:0000259" key="2">
    <source>
        <dbReference type="Pfam" id="PF01569"/>
    </source>
</evidence>
<dbReference type="OrthoDB" id="7348799at2"/>
<dbReference type="Pfam" id="PF01569">
    <property type="entry name" value="PAP2"/>
    <property type="match status" value="1"/>
</dbReference>
<dbReference type="Proteomes" id="UP000006697">
    <property type="component" value="Chromosome"/>
</dbReference>
<feature type="transmembrane region" description="Helical" evidence="1">
    <location>
        <begin position="215"/>
        <end position="235"/>
    </location>
</feature>
<feature type="transmembrane region" description="Helical" evidence="1">
    <location>
        <begin position="183"/>
        <end position="203"/>
    </location>
</feature>
<feature type="domain" description="Phosphatidic acid phosphatase type 2/haloperoxidase" evidence="2">
    <location>
        <begin position="103"/>
        <end position="227"/>
    </location>
</feature>
<protein>
    <submittedName>
        <fullName evidence="3">Phosphatase</fullName>
    </submittedName>
</protein>
<feature type="transmembrane region" description="Helical" evidence="1">
    <location>
        <begin position="21"/>
        <end position="39"/>
    </location>
</feature>
<dbReference type="InterPro" id="IPR036938">
    <property type="entry name" value="PAP2/HPO_sf"/>
</dbReference>
<dbReference type="SUPFAM" id="SSF48317">
    <property type="entry name" value="Acid phosphatase/Vanadium-dependent haloperoxidase"/>
    <property type="match status" value="1"/>
</dbReference>
<dbReference type="CDD" id="cd03396">
    <property type="entry name" value="PAP2_like_6"/>
    <property type="match status" value="1"/>
</dbReference>
<sequence length="250" mass="27821">MKKTSEAQLNNSYRHFTRINLLGLLLSGLLFTWIARNGALDFWLAQQFFDPVAQHFSLRASQSLEFWGHAVLKSITVWIWVICIVLTLASSWVQVLRPWRRSLLLFVLMAGCAAFVIQSLKGASVHSCPWDINVFGGQARWFPLFGPIGSLAGPGLCWPGGHASGGFALAAGYFALRERTPQLARWILAVGLLFGTVMSLVQMARGAHFLSHNLWSLWLVWATCFAIDALAHGVWRQKTATELTSVSDSY</sequence>
<proteinExistence type="predicted"/>
<dbReference type="KEGG" id="har:HEAR3456"/>
<dbReference type="EMBL" id="CU207211">
    <property type="protein sequence ID" value="CAL63557.1"/>
    <property type="molecule type" value="Genomic_DNA"/>
</dbReference>
<dbReference type="InterPro" id="IPR000326">
    <property type="entry name" value="PAP2/HPO"/>
</dbReference>
<dbReference type="AlphaFoldDB" id="A4GAM0"/>
<dbReference type="HOGENOM" id="CLU_070327_2_1_4"/>
<organism evidence="3 4">
    <name type="scientific">Herminiimonas arsenicoxydans</name>
    <dbReference type="NCBI Taxonomy" id="204773"/>
    <lineage>
        <taxon>Bacteria</taxon>
        <taxon>Pseudomonadati</taxon>
        <taxon>Pseudomonadota</taxon>
        <taxon>Betaproteobacteria</taxon>
        <taxon>Burkholderiales</taxon>
        <taxon>Oxalobacteraceae</taxon>
        <taxon>Herminiimonas</taxon>
    </lineage>
</organism>
<keyword evidence="4" id="KW-1185">Reference proteome</keyword>
<gene>
    <name evidence="3" type="ordered locus">HEAR3456</name>
</gene>
<reference evidence="3 4" key="1">
    <citation type="journal article" date="2007" name="PLoS Genet.">
        <title>A tale of two oxidation states: bacterial colonization of arsenic-rich environments.</title>
        <authorList>
            <person name="Muller D."/>
            <person name="Medigue C."/>
            <person name="Koechler S."/>
            <person name="Barbe V."/>
            <person name="Barakat M."/>
            <person name="Talla E."/>
            <person name="Bonnefoy V."/>
            <person name="Krin E."/>
            <person name="Arsene-Ploetze F."/>
            <person name="Carapito C."/>
            <person name="Chandler M."/>
            <person name="Cournoyer B."/>
            <person name="Cruveiller S."/>
            <person name="Dossat C."/>
            <person name="Duval S."/>
            <person name="Heymann M."/>
            <person name="Leize E."/>
            <person name="Lieutaud A."/>
            <person name="Lievremont D."/>
            <person name="Makita Y."/>
            <person name="Mangenot S."/>
            <person name="Nitschke W."/>
            <person name="Ortet P."/>
            <person name="Perdrial N."/>
            <person name="Schoepp B."/>
            <person name="Siguier N."/>
            <person name="Simeonova D.D."/>
            <person name="Rouy Z."/>
            <person name="Segurens B."/>
            <person name="Turlin E."/>
            <person name="Vallenet D."/>
            <person name="Van Dorsselaer A."/>
            <person name="Weiss S."/>
            <person name="Weissenbach J."/>
            <person name="Lett M.C."/>
            <person name="Danchin A."/>
            <person name="Bertin P.N."/>
        </authorList>
    </citation>
    <scope>NUCLEOTIDE SEQUENCE [LARGE SCALE GENOMIC DNA]</scope>
    <source>
        <strain evidence="4">ULPAs1</strain>
    </source>
</reference>
<dbReference type="STRING" id="204773.HEAR3456"/>
<dbReference type="eggNOG" id="COG3907">
    <property type="taxonomic scope" value="Bacteria"/>
</dbReference>
<evidence type="ECO:0000313" key="4">
    <source>
        <dbReference type="Proteomes" id="UP000006697"/>
    </source>
</evidence>
<feature type="transmembrane region" description="Helical" evidence="1">
    <location>
        <begin position="77"/>
        <end position="96"/>
    </location>
</feature>
<keyword evidence="1" id="KW-0812">Transmembrane</keyword>
<keyword evidence="1" id="KW-0472">Membrane</keyword>
<accession>A4GAM0</accession>
<feature type="transmembrane region" description="Helical" evidence="1">
    <location>
        <begin position="103"/>
        <end position="120"/>
    </location>
</feature>
<feature type="transmembrane region" description="Helical" evidence="1">
    <location>
        <begin position="151"/>
        <end position="176"/>
    </location>
</feature>
<evidence type="ECO:0000256" key="1">
    <source>
        <dbReference type="SAM" id="Phobius"/>
    </source>
</evidence>